<keyword evidence="3 6" id="KW-0067">ATP-binding</keyword>
<dbReference type="GO" id="GO:0005524">
    <property type="term" value="F:ATP binding"/>
    <property type="evidence" value="ECO:0007669"/>
    <property type="project" value="UniProtKB-KW"/>
</dbReference>
<dbReference type="InterPro" id="IPR003439">
    <property type="entry name" value="ABC_transporter-like_ATP-bd"/>
</dbReference>
<dbReference type="Pfam" id="PF00005">
    <property type="entry name" value="ABC_tran"/>
    <property type="match status" value="1"/>
</dbReference>
<dbReference type="Proteomes" id="UP001332192">
    <property type="component" value="Chromosome"/>
</dbReference>
<evidence type="ECO:0000259" key="5">
    <source>
        <dbReference type="PROSITE" id="PS50893"/>
    </source>
</evidence>
<evidence type="ECO:0000256" key="4">
    <source>
        <dbReference type="SAM" id="MobiDB-lite"/>
    </source>
</evidence>
<evidence type="ECO:0000256" key="3">
    <source>
        <dbReference type="ARBA" id="ARBA00022840"/>
    </source>
</evidence>
<dbReference type="Gene3D" id="3.40.50.300">
    <property type="entry name" value="P-loop containing nucleotide triphosphate hydrolases"/>
    <property type="match status" value="1"/>
</dbReference>
<dbReference type="EMBL" id="CP141615">
    <property type="protein sequence ID" value="WRP18754.1"/>
    <property type="molecule type" value="Genomic_DNA"/>
</dbReference>
<evidence type="ECO:0000313" key="7">
    <source>
        <dbReference type="Proteomes" id="UP001332192"/>
    </source>
</evidence>
<dbReference type="PANTHER" id="PTHR42711">
    <property type="entry name" value="ABC TRANSPORTER ATP-BINDING PROTEIN"/>
    <property type="match status" value="1"/>
</dbReference>
<gene>
    <name evidence="6" type="ORF">U7230_07110</name>
</gene>
<feature type="region of interest" description="Disordered" evidence="4">
    <location>
        <begin position="324"/>
        <end position="347"/>
    </location>
</feature>
<reference evidence="6 7" key="1">
    <citation type="journal article" date="2024" name="Front. Microbiol.">
        <title>Novel thermophilic genera Geochorda gen. nov. and Carboxydochorda gen. nov. from the deep terrestrial subsurface reveal the ecophysiological diversity in the class Limnochordia.</title>
        <authorList>
            <person name="Karnachuk O.V."/>
            <person name="Lukina A.P."/>
            <person name="Avakyan M.R."/>
            <person name="Kadnikov V.V."/>
            <person name="Begmatov S."/>
            <person name="Beletsky A.V."/>
            <person name="Vlasova K.G."/>
            <person name="Novikov A.A."/>
            <person name="Shcherbakova V.A."/>
            <person name="Mardanov A.V."/>
            <person name="Ravin N.V."/>
        </authorList>
    </citation>
    <scope>NUCLEOTIDE SEQUENCE [LARGE SCALE GENOMIC DNA]</scope>
    <source>
        <strain evidence="6 7">L945</strain>
    </source>
</reference>
<organism evidence="6 7">
    <name type="scientific">Carboxydichorda subterranea</name>
    <dbReference type="NCBI Taxonomy" id="3109565"/>
    <lineage>
        <taxon>Bacteria</taxon>
        <taxon>Bacillati</taxon>
        <taxon>Bacillota</taxon>
        <taxon>Limnochordia</taxon>
        <taxon>Limnochordales</taxon>
        <taxon>Geochordaceae</taxon>
        <taxon>Carboxydichorda</taxon>
    </lineage>
</organism>
<dbReference type="PROSITE" id="PS50893">
    <property type="entry name" value="ABC_TRANSPORTER_2"/>
    <property type="match status" value="1"/>
</dbReference>
<protein>
    <submittedName>
        <fullName evidence="6">ABC transporter ATP-binding protein</fullName>
    </submittedName>
</protein>
<dbReference type="RefSeq" id="WP_324718026.1">
    <property type="nucleotide sequence ID" value="NZ_CP141615.1"/>
</dbReference>
<keyword evidence="7" id="KW-1185">Reference proteome</keyword>
<dbReference type="SMART" id="SM00382">
    <property type="entry name" value="AAA"/>
    <property type="match status" value="1"/>
</dbReference>
<sequence length="347" mass="37056">MLAVVVDQVSKAYRRGARALDSVSLEVEEGEVVAVLGPNGAGKTTLARIIATLLAPTGGRVFLMGRDVARSQADVRRILGYVPQGATAPPESTGEEYLAMVATLHGVPASERRARIRELLRWLELAPAGSHLARTYSGGMRRRLDLAAALLHRPPVLIFDEPTTGLDPSSRRHIWNHIKELVRQNGTTLLLTTHYLEEADALADRLVILDRGKVAVSGRPEALKAALGGDRVRLAVPSAQLPAVREALAAGWFDDIPAPTIRGLPDGTTQLEWTLPAGARAAARLTEALHGAAVSVLGIFVYPPSLDDVFQAHTGRTLQEAQEQAIASGMAPEEGRGKAGRPPQRAA</sequence>
<dbReference type="InterPro" id="IPR017871">
    <property type="entry name" value="ABC_transporter-like_CS"/>
</dbReference>
<evidence type="ECO:0000313" key="6">
    <source>
        <dbReference type="EMBL" id="WRP18754.1"/>
    </source>
</evidence>
<proteinExistence type="predicted"/>
<dbReference type="PROSITE" id="PS00211">
    <property type="entry name" value="ABC_TRANSPORTER_1"/>
    <property type="match status" value="1"/>
</dbReference>
<dbReference type="InterPro" id="IPR050763">
    <property type="entry name" value="ABC_transporter_ATP-binding"/>
</dbReference>
<accession>A0ABZ1C1C5</accession>
<evidence type="ECO:0000256" key="2">
    <source>
        <dbReference type="ARBA" id="ARBA00022741"/>
    </source>
</evidence>
<keyword evidence="2" id="KW-0547">Nucleotide-binding</keyword>
<dbReference type="InterPro" id="IPR027417">
    <property type="entry name" value="P-loop_NTPase"/>
</dbReference>
<dbReference type="PANTHER" id="PTHR42711:SF19">
    <property type="entry name" value="DOXORUBICIN RESISTANCE ATP-BINDING PROTEIN DRRA"/>
    <property type="match status" value="1"/>
</dbReference>
<dbReference type="SUPFAM" id="SSF52540">
    <property type="entry name" value="P-loop containing nucleoside triphosphate hydrolases"/>
    <property type="match status" value="1"/>
</dbReference>
<feature type="domain" description="ABC transporter" evidence="5">
    <location>
        <begin position="4"/>
        <end position="236"/>
    </location>
</feature>
<dbReference type="InterPro" id="IPR003593">
    <property type="entry name" value="AAA+_ATPase"/>
</dbReference>
<name>A0ABZ1C1C5_9FIRM</name>
<evidence type="ECO:0000256" key="1">
    <source>
        <dbReference type="ARBA" id="ARBA00022448"/>
    </source>
</evidence>
<keyword evidence="1" id="KW-0813">Transport</keyword>